<evidence type="ECO:0000313" key="3">
    <source>
        <dbReference type="EMBL" id="OAG93717.1"/>
    </source>
</evidence>
<dbReference type="OrthoDB" id="4030632at2"/>
<dbReference type="Gene3D" id="3.30.200.70">
    <property type="match status" value="1"/>
</dbReference>
<organism evidence="3 4">
    <name type="scientific">Ferroacidibacillus organovorans</name>
    <dbReference type="NCBI Taxonomy" id="1765683"/>
    <lineage>
        <taxon>Bacteria</taxon>
        <taxon>Bacillati</taxon>
        <taxon>Bacillota</taxon>
        <taxon>Bacilli</taxon>
        <taxon>Bacillales</taxon>
        <taxon>Alicyclobacillaceae</taxon>
        <taxon>Ferroacidibacillus</taxon>
    </lineage>
</organism>
<dbReference type="EMBL" id="LSUQ01000025">
    <property type="protein sequence ID" value="OAG93717.1"/>
    <property type="molecule type" value="Genomic_DNA"/>
</dbReference>
<dbReference type="InterPro" id="IPR002575">
    <property type="entry name" value="Aminoglycoside_PTrfase"/>
</dbReference>
<dbReference type="Gene3D" id="1.20.1270.170">
    <property type="match status" value="1"/>
</dbReference>
<dbReference type="Pfam" id="PF01636">
    <property type="entry name" value="APH"/>
    <property type="match status" value="1"/>
</dbReference>
<dbReference type="GO" id="GO:0004413">
    <property type="term" value="F:homoserine kinase activity"/>
    <property type="evidence" value="ECO:0007669"/>
    <property type="project" value="TreeGrafter"/>
</dbReference>
<dbReference type="InterPro" id="IPR011009">
    <property type="entry name" value="Kinase-like_dom_sf"/>
</dbReference>
<evidence type="ECO:0000259" key="2">
    <source>
        <dbReference type="Pfam" id="PF01636"/>
    </source>
</evidence>
<name>A0A853KA36_9BACL</name>
<dbReference type="PANTHER" id="PTHR21064:SF6">
    <property type="entry name" value="AMINOGLYCOSIDE PHOSPHOTRANSFERASE DOMAIN-CONTAINING PROTEIN"/>
    <property type="match status" value="1"/>
</dbReference>
<evidence type="ECO:0000313" key="4">
    <source>
        <dbReference type="Proteomes" id="UP000077421"/>
    </source>
</evidence>
<dbReference type="RefSeq" id="WP_067564756.1">
    <property type="nucleotide sequence ID" value="NZ_LSUQ01000025.1"/>
</dbReference>
<reference evidence="3 4" key="1">
    <citation type="submission" date="2016-02" db="EMBL/GenBank/DDBJ databases">
        <title>Draft genome sequence of Acidibacillus ferrooxidans SLC66.</title>
        <authorList>
            <person name="Oliveira G."/>
            <person name="Nancucheo I."/>
            <person name="Dall'Agnol H."/>
            <person name="Johnson B."/>
            <person name="Oliveira R."/>
            <person name="Nunes G.L."/>
            <person name="Tzotzos G."/>
            <person name="Orellana S.C."/>
            <person name="Salim A.C."/>
            <person name="Araujo F.M."/>
        </authorList>
    </citation>
    <scope>NUCLEOTIDE SEQUENCE [LARGE SCALE GENOMIC DNA]</scope>
    <source>
        <strain evidence="3 4">SLC66</strain>
    </source>
</reference>
<gene>
    <name evidence="3" type="ORF">AYW79_09065</name>
</gene>
<evidence type="ECO:0000256" key="1">
    <source>
        <dbReference type="ARBA" id="ARBA00038240"/>
    </source>
</evidence>
<feature type="domain" description="Aminoglycoside phosphotransferase" evidence="2">
    <location>
        <begin position="36"/>
        <end position="254"/>
    </location>
</feature>
<protein>
    <recommendedName>
        <fullName evidence="2">Aminoglycoside phosphotransferase domain-containing protein</fullName>
    </recommendedName>
</protein>
<dbReference type="GO" id="GO:0009088">
    <property type="term" value="P:threonine biosynthetic process"/>
    <property type="evidence" value="ECO:0007669"/>
    <property type="project" value="TreeGrafter"/>
</dbReference>
<comment type="caution">
    <text evidence="3">The sequence shown here is derived from an EMBL/GenBank/DDBJ whole genome shotgun (WGS) entry which is preliminary data.</text>
</comment>
<dbReference type="InterPro" id="IPR050249">
    <property type="entry name" value="Pseudomonas-type_ThrB"/>
</dbReference>
<dbReference type="PANTHER" id="PTHR21064">
    <property type="entry name" value="AMINOGLYCOSIDE PHOSPHOTRANSFERASE DOMAIN-CONTAINING PROTEIN-RELATED"/>
    <property type="match status" value="1"/>
</dbReference>
<sequence>MEKNLLQQFTGDIVGYGASLFGVSLESLTPCHGSMNFVYEYQSGAKTYILRFTPSAHRSVNLVRGELEWLLYLKKNGVAVSAPVASVRGNLAEFVGQHGSGFTVASFVKAEGRSVPYPDCLHDYELYYNCGVAIGRLHAVSKSFLPSSKRVQRGEWRDNFYLTNIHGFVPSDQVNMFEGCRNTISNIQALPAERQSFGLTHGDVHVGNFRVDGSRVVLFDFDEAQYSWFINDIVTQMYYLVYVYGGDDGRELRESQASRFMEHFMKGYSQEHEIDKYWMMQIPLFLRLREIIVYVGMYKNHPDVSELNQWGKDFISEAKMRIENGTPIVDIWN</sequence>
<dbReference type="SUPFAM" id="SSF56112">
    <property type="entry name" value="Protein kinase-like (PK-like)"/>
    <property type="match status" value="1"/>
</dbReference>
<dbReference type="AlphaFoldDB" id="A0A853KA36"/>
<accession>A0A853KA36</accession>
<proteinExistence type="inferred from homology"/>
<dbReference type="Proteomes" id="UP000077421">
    <property type="component" value="Unassembled WGS sequence"/>
</dbReference>
<dbReference type="Gene3D" id="1.10.510.10">
    <property type="entry name" value="Transferase(Phosphotransferase) domain 1"/>
    <property type="match status" value="1"/>
</dbReference>
<comment type="similarity">
    <text evidence="1">Belongs to the pseudomonas-type ThrB family.</text>
</comment>